<gene>
    <name evidence="6" type="ORF">METZ01_LOCUS440301</name>
</gene>
<dbReference type="Pfam" id="PF02472">
    <property type="entry name" value="ExbD"/>
    <property type="match status" value="1"/>
</dbReference>
<keyword evidence="4" id="KW-1133">Transmembrane helix</keyword>
<protein>
    <recommendedName>
        <fullName evidence="7">Biopolymer transporter ExbD</fullName>
    </recommendedName>
</protein>
<sequence length="66" mass="7406">MVPLIDVLMVLIIFFLVTMQFQDLRALNVKLPKIDSAGSNLLQNELVVSIDSEGSLYLNGKRVDKE</sequence>
<evidence type="ECO:0000256" key="4">
    <source>
        <dbReference type="ARBA" id="ARBA00022989"/>
    </source>
</evidence>
<dbReference type="PANTHER" id="PTHR30558:SF3">
    <property type="entry name" value="BIOPOLYMER TRANSPORT PROTEIN EXBD-RELATED"/>
    <property type="match status" value="1"/>
</dbReference>
<feature type="non-terminal residue" evidence="6">
    <location>
        <position position="66"/>
    </location>
</feature>
<keyword evidence="3" id="KW-0812">Transmembrane</keyword>
<evidence type="ECO:0000256" key="5">
    <source>
        <dbReference type="ARBA" id="ARBA00023136"/>
    </source>
</evidence>
<dbReference type="GO" id="GO:0022857">
    <property type="term" value="F:transmembrane transporter activity"/>
    <property type="evidence" value="ECO:0007669"/>
    <property type="project" value="InterPro"/>
</dbReference>
<accession>A0A382YVZ9</accession>
<dbReference type="AlphaFoldDB" id="A0A382YVZ9"/>
<dbReference type="GO" id="GO:0005886">
    <property type="term" value="C:plasma membrane"/>
    <property type="evidence" value="ECO:0007669"/>
    <property type="project" value="UniProtKB-SubCell"/>
</dbReference>
<evidence type="ECO:0000256" key="1">
    <source>
        <dbReference type="ARBA" id="ARBA00004162"/>
    </source>
</evidence>
<dbReference type="EMBL" id="UINC01178990">
    <property type="protein sequence ID" value="SVD87447.1"/>
    <property type="molecule type" value="Genomic_DNA"/>
</dbReference>
<dbReference type="InterPro" id="IPR003400">
    <property type="entry name" value="ExbD"/>
</dbReference>
<evidence type="ECO:0008006" key="7">
    <source>
        <dbReference type="Google" id="ProtNLM"/>
    </source>
</evidence>
<evidence type="ECO:0000256" key="2">
    <source>
        <dbReference type="ARBA" id="ARBA00022475"/>
    </source>
</evidence>
<comment type="subcellular location">
    <subcellularLocation>
        <location evidence="1">Cell membrane</location>
        <topology evidence="1">Single-pass membrane protein</topology>
    </subcellularLocation>
</comment>
<keyword evidence="2" id="KW-1003">Cell membrane</keyword>
<evidence type="ECO:0000313" key="6">
    <source>
        <dbReference type="EMBL" id="SVD87447.1"/>
    </source>
</evidence>
<keyword evidence="5" id="KW-0472">Membrane</keyword>
<organism evidence="6">
    <name type="scientific">marine metagenome</name>
    <dbReference type="NCBI Taxonomy" id="408172"/>
    <lineage>
        <taxon>unclassified sequences</taxon>
        <taxon>metagenomes</taxon>
        <taxon>ecological metagenomes</taxon>
    </lineage>
</organism>
<proteinExistence type="predicted"/>
<reference evidence="6" key="1">
    <citation type="submission" date="2018-05" db="EMBL/GenBank/DDBJ databases">
        <authorList>
            <person name="Lanie J.A."/>
            <person name="Ng W.-L."/>
            <person name="Kazmierczak K.M."/>
            <person name="Andrzejewski T.M."/>
            <person name="Davidsen T.M."/>
            <person name="Wayne K.J."/>
            <person name="Tettelin H."/>
            <person name="Glass J.I."/>
            <person name="Rusch D."/>
            <person name="Podicherti R."/>
            <person name="Tsui H.-C.T."/>
            <person name="Winkler M.E."/>
        </authorList>
    </citation>
    <scope>NUCLEOTIDE SEQUENCE</scope>
</reference>
<evidence type="ECO:0000256" key="3">
    <source>
        <dbReference type="ARBA" id="ARBA00022692"/>
    </source>
</evidence>
<dbReference type="PANTHER" id="PTHR30558">
    <property type="entry name" value="EXBD MEMBRANE COMPONENT OF PMF-DRIVEN MACROMOLECULE IMPORT SYSTEM"/>
    <property type="match status" value="1"/>
</dbReference>
<name>A0A382YVZ9_9ZZZZ</name>